<proteinExistence type="predicted"/>
<keyword evidence="3 6" id="KW-0812">Transmembrane</keyword>
<feature type="transmembrane region" description="Helical" evidence="6">
    <location>
        <begin position="32"/>
        <end position="54"/>
    </location>
</feature>
<dbReference type="InterPro" id="IPR007168">
    <property type="entry name" value="Phageshock_PspC_N"/>
</dbReference>
<dbReference type="Pfam" id="PF04024">
    <property type="entry name" value="PspC"/>
    <property type="match status" value="1"/>
</dbReference>
<organism evidence="8 9">
    <name type="scientific">Hydrogenoanaerobacterium saccharovorans</name>
    <dbReference type="NCBI Taxonomy" id="474960"/>
    <lineage>
        <taxon>Bacteria</taxon>
        <taxon>Bacillati</taxon>
        <taxon>Bacillota</taxon>
        <taxon>Clostridia</taxon>
        <taxon>Eubacteriales</taxon>
        <taxon>Oscillospiraceae</taxon>
        <taxon>Hydrogenoanaerobacterium</taxon>
    </lineage>
</organism>
<keyword evidence="4 6" id="KW-1133">Transmembrane helix</keyword>
<name>A0A1H8BGX6_9FIRM</name>
<dbReference type="RefSeq" id="WP_092753911.1">
    <property type="nucleotide sequence ID" value="NZ_FOCG01000001.1"/>
</dbReference>
<dbReference type="PANTHER" id="PTHR33885">
    <property type="entry name" value="PHAGE SHOCK PROTEIN C"/>
    <property type="match status" value="1"/>
</dbReference>
<dbReference type="InterPro" id="IPR052027">
    <property type="entry name" value="PspC"/>
</dbReference>
<dbReference type="PANTHER" id="PTHR33885:SF3">
    <property type="entry name" value="PHAGE SHOCK PROTEIN C"/>
    <property type="match status" value="1"/>
</dbReference>
<dbReference type="Proteomes" id="UP000199158">
    <property type="component" value="Unassembled WGS sequence"/>
</dbReference>
<comment type="subcellular location">
    <subcellularLocation>
        <location evidence="1">Cell membrane</location>
        <topology evidence="1">Single-pass membrane protein</topology>
    </subcellularLocation>
</comment>
<sequence>MENKRLCKSRNDRIIAGVCGGIAEYFNWDPTIVRLVFIFCGVGILAYIIAAVVMPDSPYL</sequence>
<evidence type="ECO:0000259" key="7">
    <source>
        <dbReference type="Pfam" id="PF04024"/>
    </source>
</evidence>
<evidence type="ECO:0000256" key="1">
    <source>
        <dbReference type="ARBA" id="ARBA00004162"/>
    </source>
</evidence>
<evidence type="ECO:0000256" key="5">
    <source>
        <dbReference type="ARBA" id="ARBA00023136"/>
    </source>
</evidence>
<evidence type="ECO:0000313" key="9">
    <source>
        <dbReference type="Proteomes" id="UP000199158"/>
    </source>
</evidence>
<dbReference type="STRING" id="474960.SAMN05216180_1906"/>
<evidence type="ECO:0000256" key="3">
    <source>
        <dbReference type="ARBA" id="ARBA00022692"/>
    </source>
</evidence>
<evidence type="ECO:0000256" key="2">
    <source>
        <dbReference type="ARBA" id="ARBA00022475"/>
    </source>
</evidence>
<feature type="domain" description="Phage shock protein PspC N-terminal" evidence="7">
    <location>
        <begin position="4"/>
        <end position="56"/>
    </location>
</feature>
<dbReference type="GO" id="GO:0005886">
    <property type="term" value="C:plasma membrane"/>
    <property type="evidence" value="ECO:0007669"/>
    <property type="project" value="UniProtKB-SubCell"/>
</dbReference>
<dbReference type="OrthoDB" id="9815286at2"/>
<dbReference type="AlphaFoldDB" id="A0A1H8BGX6"/>
<keyword evidence="2" id="KW-1003">Cell membrane</keyword>
<evidence type="ECO:0000256" key="6">
    <source>
        <dbReference type="SAM" id="Phobius"/>
    </source>
</evidence>
<evidence type="ECO:0000313" key="8">
    <source>
        <dbReference type="EMBL" id="SEM82210.1"/>
    </source>
</evidence>
<keyword evidence="5 6" id="KW-0472">Membrane</keyword>
<accession>A0A1H8BGX6</accession>
<evidence type="ECO:0000256" key="4">
    <source>
        <dbReference type="ARBA" id="ARBA00022989"/>
    </source>
</evidence>
<protein>
    <submittedName>
        <fullName evidence="8">Phage shock protein C (PspC) family protein</fullName>
    </submittedName>
</protein>
<dbReference type="EMBL" id="FOCG01000001">
    <property type="protein sequence ID" value="SEM82210.1"/>
    <property type="molecule type" value="Genomic_DNA"/>
</dbReference>
<keyword evidence="9" id="KW-1185">Reference proteome</keyword>
<gene>
    <name evidence="8" type="ORF">SAMN05216180_1906</name>
</gene>
<reference evidence="8 9" key="1">
    <citation type="submission" date="2016-10" db="EMBL/GenBank/DDBJ databases">
        <authorList>
            <person name="de Groot N.N."/>
        </authorList>
    </citation>
    <scope>NUCLEOTIDE SEQUENCE [LARGE SCALE GENOMIC DNA]</scope>
    <source>
        <strain evidence="8 9">CGMCC 1.5070</strain>
    </source>
</reference>